<dbReference type="EMBL" id="CP089982">
    <property type="protein sequence ID" value="WXA98107.1"/>
    <property type="molecule type" value="Genomic_DNA"/>
</dbReference>
<dbReference type="NCBIfam" id="NF004326">
    <property type="entry name" value="PRK05720.1"/>
    <property type="match status" value="1"/>
</dbReference>
<evidence type="ECO:0000256" key="1">
    <source>
        <dbReference type="ARBA" id="ARBA00023235"/>
    </source>
</evidence>
<dbReference type="InterPro" id="IPR037171">
    <property type="entry name" value="NagB/RpiA_transferase-like"/>
</dbReference>
<dbReference type="Gene3D" id="3.40.50.10470">
    <property type="entry name" value="Translation initiation factor eif-2b, domain 2"/>
    <property type="match status" value="1"/>
</dbReference>
<evidence type="ECO:0000313" key="4">
    <source>
        <dbReference type="EMBL" id="WXA98107.1"/>
    </source>
</evidence>
<feature type="binding site" evidence="2">
    <location>
        <begin position="270"/>
        <end position="271"/>
    </location>
    <ligand>
        <name>substrate</name>
    </ligand>
</feature>
<keyword evidence="5" id="KW-1185">Reference proteome</keyword>
<dbReference type="SUPFAM" id="SSF100950">
    <property type="entry name" value="NagB/RpiA/CoA transferase-like"/>
    <property type="match status" value="1"/>
</dbReference>
<dbReference type="Proteomes" id="UP001379533">
    <property type="component" value="Chromosome"/>
</dbReference>
<keyword evidence="1 2" id="KW-0413">Isomerase</keyword>
<evidence type="ECO:0000256" key="2">
    <source>
        <dbReference type="HAMAP-Rule" id="MF_01678"/>
    </source>
</evidence>
<comment type="catalytic activity">
    <reaction evidence="2">
        <text>5-(methylsulfanyl)-alpha-D-ribose 1-phosphate = 5-(methylsulfanyl)-D-ribulose 1-phosphate</text>
        <dbReference type="Rhea" id="RHEA:19989"/>
        <dbReference type="ChEBI" id="CHEBI:58533"/>
        <dbReference type="ChEBI" id="CHEBI:58548"/>
        <dbReference type="EC" id="5.3.1.23"/>
    </reaction>
</comment>
<protein>
    <recommendedName>
        <fullName evidence="2">Methylthioribose-1-phosphate isomerase</fullName>
        <shortName evidence="2">M1Pi</shortName>
        <shortName evidence="2">MTR-1-P isomerase</shortName>
        <ecNumber evidence="2">5.3.1.23</ecNumber>
    </recommendedName>
    <alternativeName>
        <fullName evidence="2">S-methyl-5-thioribose-1-phosphate isomerase</fullName>
    </alternativeName>
</protein>
<feature type="site" description="Transition state stabilizer" evidence="2">
    <location>
        <position position="180"/>
    </location>
</feature>
<feature type="binding site" evidence="2">
    <location>
        <position position="112"/>
    </location>
    <ligand>
        <name>substrate</name>
    </ligand>
</feature>
<evidence type="ECO:0000313" key="5">
    <source>
        <dbReference type="Proteomes" id="UP001379533"/>
    </source>
</evidence>
<organism evidence="4 5">
    <name type="scientific">Pendulispora brunnea</name>
    <dbReference type="NCBI Taxonomy" id="2905690"/>
    <lineage>
        <taxon>Bacteria</taxon>
        <taxon>Pseudomonadati</taxon>
        <taxon>Myxococcota</taxon>
        <taxon>Myxococcia</taxon>
        <taxon>Myxococcales</taxon>
        <taxon>Sorangiineae</taxon>
        <taxon>Pendulisporaceae</taxon>
        <taxon>Pendulispora</taxon>
    </lineage>
</organism>
<dbReference type="InterPro" id="IPR011559">
    <property type="entry name" value="Initiation_fac_2B_a/b/d"/>
</dbReference>
<feature type="active site" description="Proton donor" evidence="2">
    <location>
        <position position="260"/>
    </location>
</feature>
<feature type="region of interest" description="Disordered" evidence="3">
    <location>
        <begin position="1"/>
        <end position="20"/>
    </location>
</feature>
<comment type="function">
    <text evidence="2">Catalyzes the interconversion of methylthioribose-1-phosphate (MTR-1-P) into methylthioribulose-1-phosphate (MTRu-1-P).</text>
</comment>
<dbReference type="InterPro" id="IPR005251">
    <property type="entry name" value="IF-M1Pi"/>
</dbReference>
<dbReference type="InterPro" id="IPR000649">
    <property type="entry name" value="IF-2B-related"/>
</dbReference>
<name>A0ABZ2KKG3_9BACT</name>
<dbReference type="EC" id="5.3.1.23" evidence="2"/>
<accession>A0ABZ2KKG3</accession>
<gene>
    <name evidence="2 4" type="primary">mtnA</name>
    <name evidence="4" type="ORF">LZC95_14845</name>
</gene>
<feature type="binding site" evidence="2">
    <location>
        <begin position="70"/>
        <end position="72"/>
    </location>
    <ligand>
        <name>substrate</name>
    </ligand>
</feature>
<dbReference type="PANTHER" id="PTHR43475:SF1">
    <property type="entry name" value="METHYLTHIORIBOSE-1-PHOSPHATE ISOMERASE"/>
    <property type="match status" value="1"/>
</dbReference>
<dbReference type="NCBIfam" id="TIGR00524">
    <property type="entry name" value="eIF-2B_rel"/>
    <property type="match status" value="1"/>
</dbReference>
<evidence type="ECO:0000256" key="3">
    <source>
        <dbReference type="SAM" id="MobiDB-lite"/>
    </source>
</evidence>
<dbReference type="PANTHER" id="PTHR43475">
    <property type="entry name" value="METHYLTHIORIBOSE-1-PHOSPHATE ISOMERASE"/>
    <property type="match status" value="1"/>
</dbReference>
<dbReference type="NCBIfam" id="TIGR00512">
    <property type="entry name" value="salvage_mtnA"/>
    <property type="match status" value="1"/>
</dbReference>
<keyword evidence="2" id="KW-0486">Methionine biosynthesis</keyword>
<dbReference type="Gene3D" id="1.20.120.420">
    <property type="entry name" value="translation initiation factor eif-2b, domain 1"/>
    <property type="match status" value="1"/>
</dbReference>
<dbReference type="Pfam" id="PF01008">
    <property type="entry name" value="IF-2B"/>
    <property type="match status" value="1"/>
</dbReference>
<reference evidence="4 5" key="1">
    <citation type="submission" date="2021-12" db="EMBL/GenBank/DDBJ databases">
        <title>Discovery of the Pendulisporaceae a myxobacterial family with distinct sporulation behavior and unique specialized metabolism.</title>
        <authorList>
            <person name="Garcia R."/>
            <person name="Popoff A."/>
            <person name="Bader C.D."/>
            <person name="Loehr J."/>
            <person name="Walesch S."/>
            <person name="Walt C."/>
            <person name="Boldt J."/>
            <person name="Bunk B."/>
            <person name="Haeckl F.J.F.P.J."/>
            <person name="Gunesch A.P."/>
            <person name="Birkelbach J."/>
            <person name="Nuebel U."/>
            <person name="Pietschmann T."/>
            <person name="Bach T."/>
            <person name="Mueller R."/>
        </authorList>
    </citation>
    <scope>NUCLEOTIDE SEQUENCE [LARGE SCALE GENOMIC DNA]</scope>
    <source>
        <strain evidence="4 5">MSr12523</strain>
    </source>
</reference>
<comment type="similarity">
    <text evidence="2">Belongs to the EIF-2B alpha/beta/delta subunits family. MtnA subfamily.</text>
</comment>
<sequence length="377" mass="40157">MSAFIPTLKTGRAHPHPEPLSGSAFSAVELMPGDRTVVMLDQRLLPRQERYENFQRPEQVADAISTMKVRGAPAIGISAAYGLVLAAVVCDGPRDAFLEVMATTDGMLRRTRPTAVNLAWALDRMHRTVVRIAAEAPRDRVTALAAEARAIHVEDKLACKKMGELGAASVRDGSTILTHCNAGALATGGYGTALGVIRAARDAGKKIRVLSAETRPLLQGARLTAWELHKDGIDVQTITDSMVGSFMARGLIDQVIVGADRVARNGDVANKIGTYGVACLAQVHGIPFDVAAPWSTVDLACPDGASIPIEERGEREVSHVTIGEFEVQVMPDAVRAHNPAFDVTPARLIRALYTELGTASPLDAASLSRLTPPPRAT</sequence>
<dbReference type="HAMAP" id="MF_01678">
    <property type="entry name" value="Salvage_MtnA"/>
    <property type="match status" value="1"/>
</dbReference>
<feature type="binding site" evidence="2">
    <location>
        <position position="219"/>
    </location>
    <ligand>
        <name>substrate</name>
    </ligand>
</feature>
<keyword evidence="2" id="KW-0028">Amino-acid biosynthesis</keyword>
<comment type="pathway">
    <text evidence="2">Amino-acid biosynthesis; L-methionine biosynthesis via salvage pathway; L-methionine from S-methyl-5-thio-alpha-D-ribose 1-phosphate: step 1/6.</text>
</comment>
<dbReference type="InterPro" id="IPR027363">
    <property type="entry name" value="M1Pi_N"/>
</dbReference>
<dbReference type="GO" id="GO:0046523">
    <property type="term" value="F:S-methyl-5-thioribose-1-phosphate isomerase activity"/>
    <property type="evidence" value="ECO:0007669"/>
    <property type="project" value="UniProtKB-EC"/>
</dbReference>
<dbReference type="RefSeq" id="WP_394848719.1">
    <property type="nucleotide sequence ID" value="NZ_CP089982.1"/>
</dbReference>
<proteinExistence type="inferred from homology"/>
<dbReference type="InterPro" id="IPR042529">
    <property type="entry name" value="IF_2B-like_C"/>
</dbReference>